<feature type="domain" description="PPM-type phosphatase" evidence="1">
    <location>
        <begin position="82"/>
        <end position="435"/>
    </location>
</feature>
<evidence type="ECO:0000313" key="3">
    <source>
        <dbReference type="Proteomes" id="UP000184356"/>
    </source>
</evidence>
<dbReference type="CDD" id="cd00143">
    <property type="entry name" value="PP2Cc"/>
    <property type="match status" value="1"/>
</dbReference>
<dbReference type="GO" id="GO:0004741">
    <property type="term" value="F:[pyruvate dehydrogenase (acetyl-transferring)]-phosphatase activity"/>
    <property type="evidence" value="ECO:0007669"/>
    <property type="project" value="TreeGrafter"/>
</dbReference>
<dbReference type="Gene3D" id="3.60.40.10">
    <property type="entry name" value="PPM-type phosphatase domain"/>
    <property type="match status" value="1"/>
</dbReference>
<dbReference type="EMBL" id="KV878596">
    <property type="protein sequence ID" value="OJJ53928.1"/>
    <property type="molecule type" value="Genomic_DNA"/>
</dbReference>
<dbReference type="OrthoDB" id="420076at2759"/>
<dbReference type="InterPro" id="IPR001932">
    <property type="entry name" value="PPM-type_phosphatase-like_dom"/>
</dbReference>
<proteinExistence type="predicted"/>
<dbReference type="GO" id="GO:0005739">
    <property type="term" value="C:mitochondrion"/>
    <property type="evidence" value="ECO:0007669"/>
    <property type="project" value="TreeGrafter"/>
</dbReference>
<dbReference type="SMART" id="SM00332">
    <property type="entry name" value="PP2Cc"/>
    <property type="match status" value="1"/>
</dbReference>
<dbReference type="InterPro" id="IPR015655">
    <property type="entry name" value="PP2C"/>
</dbReference>
<sequence>MSGTQVQAVGKDNVPCLDESALLPTQGHSDTEYDLKSSLSREQVTKLISQDAYSILVKTVAGVNRYDGAQVASNSPCEDRYAHGKVSSPFMLGNYDDDGGGNQQWMAWAVFDGHSGWQTADLLQRQLLPFVRRGLEQAQLTSGVRSDNIIKEAVKQGFADLDAFISRTALDTARNSGIPLQEKVERLLPAYAGSCALLSLYDPVTRNLHVACTGDSRAVLAQQLPNGSWEATPLSIDQTGSNEEEAARISKEHPGEEGIVKNGRVLGMMVSRAFGDGQWKWPLEVQQEMKRRFYGPGPLPPKYDVRTPPYLTAEPVVTSTRIDASKPSFLIMATDGLWDMLSSQQAVDLVGKWLISSRRESDHTYKQFDFGHFWNGVDWKFVEERATVQDDNAAVHLVRNSLGGNHHELIAGRLSFTPPHSRRLRDDMTVQVVFFDGADPRKISS</sequence>
<dbReference type="PANTHER" id="PTHR13832:SF792">
    <property type="entry name" value="GM14286P"/>
    <property type="match status" value="1"/>
</dbReference>
<dbReference type="GeneID" id="63759128"/>
<dbReference type="SUPFAM" id="SSF81606">
    <property type="entry name" value="PP2C-like"/>
    <property type="match status" value="1"/>
</dbReference>
<accession>A0A1L9T3D6</accession>
<dbReference type="Pfam" id="PF00481">
    <property type="entry name" value="PP2C"/>
    <property type="match status" value="1"/>
</dbReference>
<dbReference type="VEuPathDB" id="FungiDB:ASPSYDRAFT_162061"/>
<organism evidence="2 3">
    <name type="scientific">Aspergillus sydowii CBS 593.65</name>
    <dbReference type="NCBI Taxonomy" id="1036612"/>
    <lineage>
        <taxon>Eukaryota</taxon>
        <taxon>Fungi</taxon>
        <taxon>Dikarya</taxon>
        <taxon>Ascomycota</taxon>
        <taxon>Pezizomycotina</taxon>
        <taxon>Eurotiomycetes</taxon>
        <taxon>Eurotiomycetidae</taxon>
        <taxon>Eurotiales</taxon>
        <taxon>Aspergillaceae</taxon>
        <taxon>Aspergillus</taxon>
        <taxon>Aspergillus subgen. Nidulantes</taxon>
    </lineage>
</organism>
<dbReference type="PANTHER" id="PTHR13832">
    <property type="entry name" value="PROTEIN PHOSPHATASE 2C"/>
    <property type="match status" value="1"/>
</dbReference>
<name>A0A1L9T3D6_9EURO</name>
<protein>
    <recommendedName>
        <fullName evidence="1">PPM-type phosphatase domain-containing protein</fullName>
    </recommendedName>
</protein>
<gene>
    <name evidence="2" type="ORF">ASPSYDRAFT_162061</name>
</gene>
<dbReference type="Proteomes" id="UP000184356">
    <property type="component" value="Unassembled WGS sequence"/>
</dbReference>
<dbReference type="STRING" id="1036612.A0A1L9T3D6"/>
<keyword evidence="3" id="KW-1185">Reference proteome</keyword>
<dbReference type="InterPro" id="IPR036457">
    <property type="entry name" value="PPM-type-like_dom_sf"/>
</dbReference>
<dbReference type="PROSITE" id="PS51746">
    <property type="entry name" value="PPM_2"/>
    <property type="match status" value="1"/>
</dbReference>
<evidence type="ECO:0000313" key="2">
    <source>
        <dbReference type="EMBL" id="OJJ53928.1"/>
    </source>
</evidence>
<reference evidence="3" key="1">
    <citation type="journal article" date="2017" name="Genome Biol.">
        <title>Comparative genomics reveals high biological diversity and specific adaptations in the industrially and medically important fungal genus Aspergillus.</title>
        <authorList>
            <person name="de Vries R.P."/>
            <person name="Riley R."/>
            <person name="Wiebenga A."/>
            <person name="Aguilar-Osorio G."/>
            <person name="Amillis S."/>
            <person name="Uchima C.A."/>
            <person name="Anderluh G."/>
            <person name="Asadollahi M."/>
            <person name="Askin M."/>
            <person name="Barry K."/>
            <person name="Battaglia E."/>
            <person name="Bayram O."/>
            <person name="Benocci T."/>
            <person name="Braus-Stromeyer S.A."/>
            <person name="Caldana C."/>
            <person name="Canovas D."/>
            <person name="Cerqueira G.C."/>
            <person name="Chen F."/>
            <person name="Chen W."/>
            <person name="Choi C."/>
            <person name="Clum A."/>
            <person name="Dos Santos R.A."/>
            <person name="Damasio A.R."/>
            <person name="Diallinas G."/>
            <person name="Emri T."/>
            <person name="Fekete E."/>
            <person name="Flipphi M."/>
            <person name="Freyberg S."/>
            <person name="Gallo A."/>
            <person name="Gournas C."/>
            <person name="Habgood R."/>
            <person name="Hainaut M."/>
            <person name="Harispe M.L."/>
            <person name="Henrissat B."/>
            <person name="Hilden K.S."/>
            <person name="Hope R."/>
            <person name="Hossain A."/>
            <person name="Karabika E."/>
            <person name="Karaffa L."/>
            <person name="Karanyi Z."/>
            <person name="Krasevec N."/>
            <person name="Kuo A."/>
            <person name="Kusch H."/>
            <person name="LaButti K."/>
            <person name="Lagendijk E.L."/>
            <person name="Lapidus A."/>
            <person name="Levasseur A."/>
            <person name="Lindquist E."/>
            <person name="Lipzen A."/>
            <person name="Logrieco A.F."/>
            <person name="MacCabe A."/>
            <person name="Maekelae M.R."/>
            <person name="Malavazi I."/>
            <person name="Melin P."/>
            <person name="Meyer V."/>
            <person name="Mielnichuk N."/>
            <person name="Miskei M."/>
            <person name="Molnar A.P."/>
            <person name="Mule G."/>
            <person name="Ngan C.Y."/>
            <person name="Orejas M."/>
            <person name="Orosz E."/>
            <person name="Ouedraogo J.P."/>
            <person name="Overkamp K.M."/>
            <person name="Park H.-S."/>
            <person name="Perrone G."/>
            <person name="Piumi F."/>
            <person name="Punt P.J."/>
            <person name="Ram A.F."/>
            <person name="Ramon A."/>
            <person name="Rauscher S."/>
            <person name="Record E."/>
            <person name="Riano-Pachon D.M."/>
            <person name="Robert V."/>
            <person name="Roehrig J."/>
            <person name="Ruller R."/>
            <person name="Salamov A."/>
            <person name="Salih N.S."/>
            <person name="Samson R.A."/>
            <person name="Sandor E."/>
            <person name="Sanguinetti M."/>
            <person name="Schuetze T."/>
            <person name="Sepcic K."/>
            <person name="Shelest E."/>
            <person name="Sherlock G."/>
            <person name="Sophianopoulou V."/>
            <person name="Squina F.M."/>
            <person name="Sun H."/>
            <person name="Susca A."/>
            <person name="Todd R.B."/>
            <person name="Tsang A."/>
            <person name="Unkles S.E."/>
            <person name="van de Wiele N."/>
            <person name="van Rossen-Uffink D."/>
            <person name="Oliveira J.V."/>
            <person name="Vesth T.C."/>
            <person name="Visser J."/>
            <person name="Yu J.-H."/>
            <person name="Zhou M."/>
            <person name="Andersen M.R."/>
            <person name="Archer D.B."/>
            <person name="Baker S.E."/>
            <person name="Benoit I."/>
            <person name="Brakhage A.A."/>
            <person name="Braus G.H."/>
            <person name="Fischer R."/>
            <person name="Frisvad J.C."/>
            <person name="Goldman G.H."/>
            <person name="Houbraken J."/>
            <person name="Oakley B."/>
            <person name="Pocsi I."/>
            <person name="Scazzocchio C."/>
            <person name="Seiboth B."/>
            <person name="vanKuyk P.A."/>
            <person name="Wortman J."/>
            <person name="Dyer P.S."/>
            <person name="Grigoriev I.V."/>
        </authorList>
    </citation>
    <scope>NUCLEOTIDE SEQUENCE [LARGE SCALE GENOMIC DNA]</scope>
    <source>
        <strain evidence="3">CBS 593.65</strain>
    </source>
</reference>
<evidence type="ECO:0000259" key="1">
    <source>
        <dbReference type="PROSITE" id="PS51746"/>
    </source>
</evidence>
<dbReference type="RefSeq" id="XP_040697734.1">
    <property type="nucleotide sequence ID" value="XM_040843055.1"/>
</dbReference>
<dbReference type="AlphaFoldDB" id="A0A1L9T3D6"/>